<evidence type="ECO:0000313" key="2">
    <source>
        <dbReference type="EMBL" id="KAF7126459.1"/>
    </source>
</evidence>
<accession>A0A834LA44</accession>
<dbReference type="Proteomes" id="UP000626092">
    <property type="component" value="Unassembled WGS sequence"/>
</dbReference>
<gene>
    <name evidence="2" type="ORF">RHSIM_Rhsim11G0023500</name>
</gene>
<organism evidence="2 3">
    <name type="scientific">Rhododendron simsii</name>
    <name type="common">Sims's rhododendron</name>
    <dbReference type="NCBI Taxonomy" id="118357"/>
    <lineage>
        <taxon>Eukaryota</taxon>
        <taxon>Viridiplantae</taxon>
        <taxon>Streptophyta</taxon>
        <taxon>Embryophyta</taxon>
        <taxon>Tracheophyta</taxon>
        <taxon>Spermatophyta</taxon>
        <taxon>Magnoliopsida</taxon>
        <taxon>eudicotyledons</taxon>
        <taxon>Gunneridae</taxon>
        <taxon>Pentapetalae</taxon>
        <taxon>asterids</taxon>
        <taxon>Ericales</taxon>
        <taxon>Ericaceae</taxon>
        <taxon>Ericoideae</taxon>
        <taxon>Rhodoreae</taxon>
        <taxon>Rhododendron</taxon>
    </lineage>
</organism>
<keyword evidence="1" id="KW-1133">Transmembrane helix</keyword>
<dbReference type="EMBL" id="WJXA01000011">
    <property type="protein sequence ID" value="KAF7126459.1"/>
    <property type="molecule type" value="Genomic_DNA"/>
</dbReference>
<keyword evidence="3" id="KW-1185">Reference proteome</keyword>
<keyword evidence="1" id="KW-0472">Membrane</keyword>
<proteinExistence type="predicted"/>
<feature type="transmembrane region" description="Helical" evidence="1">
    <location>
        <begin position="150"/>
        <end position="173"/>
    </location>
</feature>
<dbReference type="OrthoDB" id="1580137at2759"/>
<comment type="caution">
    <text evidence="2">The sequence shown here is derived from an EMBL/GenBank/DDBJ whole genome shotgun (WGS) entry which is preliminary data.</text>
</comment>
<sequence length="181" mass="20288">MIKKVWRKKAFKDEIVEKIAKQSQSNVTNPRSEVQISIDVPGKRSGYLKGYGIRTSTYATQSQAVPNSEVAALKQVMADQGKPIANYGKKFKNMMLFMATKFGIDPATFPELISSSENGEDTLIAHQDGTSTFNEAQQKKRSRSFVGKKVAIVVKTATLTPFMIIFLVCWLAMTDEEEKRR</sequence>
<protein>
    <submittedName>
        <fullName evidence="2">Uncharacterized protein</fullName>
    </submittedName>
</protein>
<evidence type="ECO:0000313" key="3">
    <source>
        <dbReference type="Proteomes" id="UP000626092"/>
    </source>
</evidence>
<evidence type="ECO:0000256" key="1">
    <source>
        <dbReference type="SAM" id="Phobius"/>
    </source>
</evidence>
<name>A0A834LA44_RHOSS</name>
<dbReference type="AlphaFoldDB" id="A0A834LA44"/>
<reference evidence="2" key="1">
    <citation type="submission" date="2019-11" db="EMBL/GenBank/DDBJ databases">
        <authorList>
            <person name="Liu Y."/>
            <person name="Hou J."/>
            <person name="Li T.-Q."/>
            <person name="Guan C.-H."/>
            <person name="Wu X."/>
            <person name="Wu H.-Z."/>
            <person name="Ling F."/>
            <person name="Zhang R."/>
            <person name="Shi X.-G."/>
            <person name="Ren J.-P."/>
            <person name="Chen E.-F."/>
            <person name="Sun J.-M."/>
        </authorList>
    </citation>
    <scope>NUCLEOTIDE SEQUENCE</scope>
    <source>
        <strain evidence="2">Adult_tree_wgs_1</strain>
        <tissue evidence="2">Leaves</tissue>
    </source>
</reference>
<keyword evidence="1" id="KW-0812">Transmembrane</keyword>